<name>A0A227P5U6_9FLAO</name>
<comment type="caution">
    <text evidence="1">The sequence shown here is derived from an EMBL/GenBank/DDBJ whole genome shotgun (WGS) entry which is preliminary data.</text>
</comment>
<dbReference type="OrthoDB" id="1030692at2"/>
<evidence type="ECO:0000313" key="2">
    <source>
        <dbReference type="Proteomes" id="UP000214684"/>
    </source>
</evidence>
<evidence type="ECO:0000313" key="1">
    <source>
        <dbReference type="EMBL" id="OXG05340.1"/>
    </source>
</evidence>
<dbReference type="Proteomes" id="UP000214684">
    <property type="component" value="Unassembled WGS sequence"/>
</dbReference>
<organism evidence="1 2">
    <name type="scientific">Flavobacterium araucananum</name>
    <dbReference type="NCBI Taxonomy" id="946678"/>
    <lineage>
        <taxon>Bacteria</taxon>
        <taxon>Pseudomonadati</taxon>
        <taxon>Bacteroidota</taxon>
        <taxon>Flavobacteriia</taxon>
        <taxon>Flavobacteriales</taxon>
        <taxon>Flavobacteriaceae</taxon>
        <taxon>Flavobacterium</taxon>
    </lineage>
</organism>
<protein>
    <submittedName>
        <fullName evidence="1">Uncharacterized protein</fullName>
    </submittedName>
</protein>
<dbReference type="RefSeq" id="WP_089480011.1">
    <property type="nucleotide sequence ID" value="NZ_MUGS01000022.1"/>
</dbReference>
<keyword evidence="2" id="KW-1185">Reference proteome</keyword>
<dbReference type="AlphaFoldDB" id="A0A227P5U6"/>
<dbReference type="EMBL" id="MUGS01000022">
    <property type="protein sequence ID" value="OXG05340.1"/>
    <property type="molecule type" value="Genomic_DNA"/>
</dbReference>
<reference evidence="1 2" key="1">
    <citation type="submission" date="2016-11" db="EMBL/GenBank/DDBJ databases">
        <title>Whole genomes of Flavobacteriaceae.</title>
        <authorList>
            <person name="Stine C."/>
            <person name="Li C."/>
            <person name="Tadesse D."/>
        </authorList>
    </citation>
    <scope>NUCLEOTIDE SEQUENCE [LARGE SCALE GENOMIC DNA]</scope>
    <source>
        <strain evidence="1 2">DSM 24704</strain>
    </source>
</reference>
<gene>
    <name evidence="1" type="ORF">B0A64_13280</name>
</gene>
<proteinExistence type="predicted"/>
<sequence>MPIDFFDNKCKSSSNKTEFGLCDDPPPPTRPAYIDETDDSKWIGVVKNKDNKEVDFIAIDACIEIKRADGKDSRRCDGVLSFDKSLIFVELKSREGGQWLKSGREQLTITIEKFKLEYNINQYDDVYGNVCNSLRPQSHFGHATNIQQFYDETGLVLKTDRTIEI</sequence>
<accession>A0A227P5U6</accession>